<dbReference type="GO" id="GO:0019427">
    <property type="term" value="P:acetyl-CoA biosynthetic process from acetate"/>
    <property type="evidence" value="ECO:0007669"/>
    <property type="project" value="UniProtKB-UniRule"/>
</dbReference>
<evidence type="ECO:0000256" key="2">
    <source>
        <dbReference type="ARBA" id="ARBA00022598"/>
    </source>
</evidence>
<dbReference type="GO" id="GO:0016208">
    <property type="term" value="F:AMP binding"/>
    <property type="evidence" value="ECO:0007669"/>
    <property type="project" value="InterPro"/>
</dbReference>
<feature type="domain" description="Acetyl-coenzyme A synthetase N-terminal" evidence="10">
    <location>
        <begin position="15"/>
        <end position="69"/>
    </location>
</feature>
<comment type="catalytic activity">
    <reaction evidence="5">
        <text>3-hydroxypropanoate + ATP + CoA = 3-hydroxypropanoyl-CoA + AMP + diphosphate</text>
        <dbReference type="Rhea" id="RHEA:26534"/>
        <dbReference type="ChEBI" id="CHEBI:16510"/>
        <dbReference type="ChEBI" id="CHEBI:30616"/>
        <dbReference type="ChEBI" id="CHEBI:33019"/>
        <dbReference type="ChEBI" id="CHEBI:57287"/>
        <dbReference type="ChEBI" id="CHEBI:58528"/>
        <dbReference type="ChEBI" id="CHEBI:456215"/>
        <dbReference type="EC" id="6.2.1.36"/>
    </reaction>
</comment>
<evidence type="ECO:0000259" key="8">
    <source>
        <dbReference type="Pfam" id="PF00501"/>
    </source>
</evidence>
<evidence type="ECO:0000256" key="3">
    <source>
        <dbReference type="ARBA" id="ARBA00022741"/>
    </source>
</evidence>
<dbReference type="InterPro" id="IPR045851">
    <property type="entry name" value="AMP-bd_C_sf"/>
</dbReference>
<dbReference type="PROSITE" id="PS00455">
    <property type="entry name" value="AMP_BINDING"/>
    <property type="match status" value="1"/>
</dbReference>
<dbReference type="PANTHER" id="PTHR24095:SF232">
    <property type="entry name" value="ACETYL-COENZYME A SYNTHETASE"/>
    <property type="match status" value="1"/>
</dbReference>
<sequence length="652" mass="74225">MLKNWIHRNVDEREYLDYHRKAVKEYQQHWEVIARELEWFSPWTKVVEETDKAHVFKWFVGGTTNISYLALDRHAKTWRRHKLAFIWEGEPVDEQGRPKEVRKFTYYDLWREVNRVAYAMRTKLGLKRGDRIAIYLPMIPELPIFMLAAARLGVIFTVIFSGFTAENIANRVNDLNASLIVTADGVYRRGKILRLKEIVDESLKFTPSVQRVVVVRRLGGELSLTQRDVTLDELLKGVPPNTYVDPERMESNEVLYVLYTSGTTGRPKGMIHDHGGYATLLHATMKWVFDARDDDVYFCTADIGWVTGHSYIVFGPLIEGLTSVMYEGTLDFPAPDRWWSIVERYGVTILYTSPTAVRTLMKFGDDLVKKHDLSTLRIIHSVGEPINPSAWRWLFEVVGGSRAPVGSTWWMTETGGIMISYLPGLMLVPMKPGSNGYPLPGIDVDVLDESGNPVKPGERGYLVIRNPWPGMPAAPTGVWGDHERYVKTYWSKYKDLFYAGDYAVKDSDGYIWVAGRADEVMKVSGHRIGTYELESVLVAHRAVSEAAVIGVPDEVKGEVPIAYVVLKTGNQPSEEMRKELVDWIRKNYGPIATPRALFFVNKLPKTRSGKIMRRLMRSVATNSPLGDTTTLEDASSVEEVRTAYEEFVKSIR</sequence>
<gene>
    <name evidence="12" type="ORF">GCM10007116_12590</name>
    <name evidence="11" type="ORF">HS1genome_2214</name>
</gene>
<keyword evidence="2 11" id="KW-0436">Ligase</keyword>
<evidence type="ECO:0000256" key="7">
    <source>
        <dbReference type="NCBIfam" id="TIGR02188"/>
    </source>
</evidence>
<feature type="domain" description="AMP-binding enzyme C-terminal" evidence="9">
    <location>
        <begin position="532"/>
        <end position="610"/>
    </location>
</feature>
<evidence type="ECO:0000313" key="12">
    <source>
        <dbReference type="EMBL" id="GGT96471.1"/>
    </source>
</evidence>
<dbReference type="Gene3D" id="3.40.50.12780">
    <property type="entry name" value="N-terminal domain of ligase-like"/>
    <property type="match status" value="1"/>
</dbReference>
<dbReference type="InterPro" id="IPR011904">
    <property type="entry name" value="Ac_CoA_lig"/>
</dbReference>
<dbReference type="Proteomes" id="UP000616143">
    <property type="component" value="Unassembled WGS sequence"/>
</dbReference>
<keyword evidence="3" id="KW-0547">Nucleotide-binding</keyword>
<dbReference type="GO" id="GO:0043427">
    <property type="term" value="P:carbon fixation by 3-hydroxypropionate cycle"/>
    <property type="evidence" value="ECO:0007669"/>
    <property type="project" value="UniProtKB-ARBA"/>
</dbReference>
<keyword evidence="13" id="KW-1185">Reference proteome</keyword>
<evidence type="ECO:0000256" key="1">
    <source>
        <dbReference type="ARBA" id="ARBA00006432"/>
    </source>
</evidence>
<dbReference type="InterPro" id="IPR042099">
    <property type="entry name" value="ANL_N_sf"/>
</dbReference>
<feature type="domain" description="AMP-dependent synthetase/ligase" evidence="8">
    <location>
        <begin position="72"/>
        <end position="468"/>
    </location>
</feature>
<dbReference type="GO" id="GO:0003987">
    <property type="term" value="F:acetate-CoA ligase activity"/>
    <property type="evidence" value="ECO:0007669"/>
    <property type="project" value="UniProtKB-UniRule"/>
</dbReference>
<evidence type="ECO:0000256" key="6">
    <source>
        <dbReference type="ARBA" id="ARBA00059013"/>
    </source>
</evidence>
<proteinExistence type="inferred from homology"/>
<comment type="similarity">
    <text evidence="1">Belongs to the ATP-dependent AMP-binding enzyme family.</text>
</comment>
<dbReference type="Pfam" id="PF13193">
    <property type="entry name" value="AMP-binding_C"/>
    <property type="match status" value="1"/>
</dbReference>
<dbReference type="GO" id="GO:0043955">
    <property type="term" value="F:3-hydroxypropionyl-CoA synthetase activity"/>
    <property type="evidence" value="ECO:0007669"/>
    <property type="project" value="UniProtKB-EC"/>
</dbReference>
<dbReference type="Pfam" id="PF00501">
    <property type="entry name" value="AMP-binding"/>
    <property type="match status" value="1"/>
</dbReference>
<reference evidence="13" key="2">
    <citation type="submission" date="2018-04" db="EMBL/GenBank/DDBJ databases">
        <title>Complete genome sequence of Sulfodiicoccus acidiphilus strain HS-1.</title>
        <authorList>
            <person name="Sakai H.D."/>
            <person name="Kurosawa N."/>
        </authorList>
    </citation>
    <scope>NUCLEOTIDE SEQUENCE [LARGE SCALE GENOMIC DNA]</scope>
    <source>
        <strain evidence="13">HS-1</strain>
    </source>
</reference>
<evidence type="ECO:0000259" key="10">
    <source>
        <dbReference type="Pfam" id="PF16177"/>
    </source>
</evidence>
<dbReference type="InterPro" id="IPR000873">
    <property type="entry name" value="AMP-dep_synth/lig_dom"/>
</dbReference>
<dbReference type="EMBL" id="AP018553">
    <property type="protein sequence ID" value="BBD73825.1"/>
    <property type="molecule type" value="Genomic_DNA"/>
</dbReference>
<dbReference type="Pfam" id="PF16177">
    <property type="entry name" value="ACAS_N"/>
    <property type="match status" value="1"/>
</dbReference>
<dbReference type="GO" id="GO:0005524">
    <property type="term" value="F:ATP binding"/>
    <property type="evidence" value="ECO:0007669"/>
    <property type="project" value="UniProtKB-KW"/>
</dbReference>
<reference evidence="11" key="3">
    <citation type="journal article" date="2019" name="BMC Res. Notes">
        <title>Complete genome sequence of the Sulfodiicoccus acidiphilus strain HS-1T, the first crenarchaeon that lacks polB3, isolated from an acidic hot spring in Ohwaku-dani, Hakone, Japan.</title>
        <authorList>
            <person name="Sakai H.D."/>
            <person name="Kurosawa N."/>
        </authorList>
    </citation>
    <scope>NUCLEOTIDE SEQUENCE</scope>
    <source>
        <strain evidence="11">HS-1</strain>
    </source>
</reference>
<comment type="function">
    <text evidence="6">Plays a role in the autotrophic CO(2) fixation pathway. Activates 3-hydroxypropionate to its CoA ester. Can also activate propionate, and to a lesser extent acrylate, acetate and butyrate.</text>
</comment>
<dbReference type="SUPFAM" id="SSF56801">
    <property type="entry name" value="Acetyl-CoA synthetase-like"/>
    <property type="match status" value="1"/>
</dbReference>
<reference evidence="12" key="1">
    <citation type="journal article" date="2014" name="Int. J. Syst. Evol. Microbiol.">
        <title>Complete genome sequence of Corynebacterium casei LMG S-19264T (=DSM 44701T), isolated from a smear-ripened cheese.</title>
        <authorList>
            <consortium name="US DOE Joint Genome Institute (JGI-PGF)"/>
            <person name="Walter F."/>
            <person name="Albersmeier A."/>
            <person name="Kalinowski J."/>
            <person name="Ruckert C."/>
        </authorList>
    </citation>
    <scope>NUCLEOTIDE SEQUENCE</scope>
    <source>
        <strain evidence="12">JCM 31740</strain>
    </source>
</reference>
<dbReference type="Proteomes" id="UP000276741">
    <property type="component" value="Chromosome"/>
</dbReference>
<dbReference type="NCBIfam" id="TIGR02188">
    <property type="entry name" value="Ac_CoA_lig_AcsA"/>
    <property type="match status" value="1"/>
</dbReference>
<dbReference type="EMBL" id="BMQS01000010">
    <property type="protein sequence ID" value="GGT96471.1"/>
    <property type="molecule type" value="Genomic_DNA"/>
</dbReference>
<dbReference type="InterPro" id="IPR020845">
    <property type="entry name" value="AMP-binding_CS"/>
</dbReference>
<dbReference type="KEGG" id="sacd:HS1genome_2214"/>
<name>A0A348B6M3_9CREN</name>
<evidence type="ECO:0000256" key="5">
    <source>
        <dbReference type="ARBA" id="ARBA00051214"/>
    </source>
</evidence>
<evidence type="ECO:0000259" key="9">
    <source>
        <dbReference type="Pfam" id="PF13193"/>
    </source>
</evidence>
<evidence type="ECO:0000313" key="13">
    <source>
        <dbReference type="Proteomes" id="UP000276741"/>
    </source>
</evidence>
<dbReference type="Gene3D" id="3.30.300.30">
    <property type="match status" value="1"/>
</dbReference>
<dbReference type="InterPro" id="IPR032387">
    <property type="entry name" value="ACAS_N"/>
</dbReference>
<dbReference type="EC" id="6.2.1.1" evidence="7"/>
<accession>A0A348B6M3</accession>
<dbReference type="PANTHER" id="PTHR24095">
    <property type="entry name" value="ACETYL-COENZYME A SYNTHETASE"/>
    <property type="match status" value="1"/>
</dbReference>
<dbReference type="NCBIfam" id="NF001208">
    <property type="entry name" value="PRK00174.1"/>
    <property type="match status" value="1"/>
</dbReference>
<reference evidence="12" key="4">
    <citation type="submission" date="2020-09" db="EMBL/GenBank/DDBJ databases">
        <authorList>
            <person name="Sun Q."/>
            <person name="Ohkuma M."/>
        </authorList>
    </citation>
    <scope>NUCLEOTIDE SEQUENCE</scope>
    <source>
        <strain evidence="12">JCM 31740</strain>
    </source>
</reference>
<dbReference type="FunFam" id="3.40.50.12780:FF:000001">
    <property type="entry name" value="Acetyl-coenzyme A synthetase"/>
    <property type="match status" value="1"/>
</dbReference>
<protein>
    <recommendedName>
        <fullName evidence="7">Acetate--CoA ligase</fullName>
        <ecNumber evidence="7">6.2.1.1</ecNumber>
    </recommendedName>
</protein>
<organism evidence="11 13">
    <name type="scientific">Sulfodiicoccus acidiphilus</name>
    <dbReference type="NCBI Taxonomy" id="1670455"/>
    <lineage>
        <taxon>Archaea</taxon>
        <taxon>Thermoproteota</taxon>
        <taxon>Thermoprotei</taxon>
        <taxon>Sulfolobales</taxon>
        <taxon>Sulfolobaceae</taxon>
        <taxon>Sulfodiicoccus</taxon>
    </lineage>
</organism>
<evidence type="ECO:0000313" key="11">
    <source>
        <dbReference type="EMBL" id="BBD73825.1"/>
    </source>
</evidence>
<evidence type="ECO:0000256" key="4">
    <source>
        <dbReference type="ARBA" id="ARBA00022840"/>
    </source>
</evidence>
<dbReference type="AlphaFoldDB" id="A0A348B6M3"/>
<keyword evidence="4" id="KW-0067">ATP-binding</keyword>
<dbReference type="InterPro" id="IPR025110">
    <property type="entry name" value="AMP-bd_C"/>
</dbReference>